<dbReference type="Proteomes" id="UP000318741">
    <property type="component" value="Chromosome"/>
</dbReference>
<reference evidence="1 2" key="1">
    <citation type="submission" date="2019-02" db="EMBL/GenBank/DDBJ databases">
        <title>Deep-cultivation of Planctomycetes and their phenomic and genomic characterization uncovers novel biology.</title>
        <authorList>
            <person name="Wiegand S."/>
            <person name="Jogler M."/>
            <person name="Boedeker C."/>
            <person name="Pinto D."/>
            <person name="Vollmers J."/>
            <person name="Rivas-Marin E."/>
            <person name="Kohn T."/>
            <person name="Peeters S.H."/>
            <person name="Heuer A."/>
            <person name="Rast P."/>
            <person name="Oberbeckmann S."/>
            <person name="Bunk B."/>
            <person name="Jeske O."/>
            <person name="Meyerdierks A."/>
            <person name="Storesund J.E."/>
            <person name="Kallscheuer N."/>
            <person name="Luecker S."/>
            <person name="Lage O.M."/>
            <person name="Pohl T."/>
            <person name="Merkel B.J."/>
            <person name="Hornburger P."/>
            <person name="Mueller R.-W."/>
            <person name="Bruemmer F."/>
            <person name="Labrenz M."/>
            <person name="Spormann A.M."/>
            <person name="Op den Camp H."/>
            <person name="Overmann J."/>
            <person name="Amann R."/>
            <person name="Jetten M.S.M."/>
            <person name="Mascher T."/>
            <person name="Medema M.H."/>
            <person name="Devos D.P."/>
            <person name="Kaster A.-K."/>
            <person name="Ovreas L."/>
            <person name="Rohde M."/>
            <person name="Galperin M.Y."/>
            <person name="Jogler C."/>
        </authorList>
    </citation>
    <scope>NUCLEOTIDE SEQUENCE [LARGE SCALE GENOMIC DNA]</scope>
    <source>
        <strain evidence="1 2">CA12</strain>
    </source>
</reference>
<organism evidence="1 2">
    <name type="scientific">Alienimonas californiensis</name>
    <dbReference type="NCBI Taxonomy" id="2527989"/>
    <lineage>
        <taxon>Bacteria</taxon>
        <taxon>Pseudomonadati</taxon>
        <taxon>Planctomycetota</taxon>
        <taxon>Planctomycetia</taxon>
        <taxon>Planctomycetales</taxon>
        <taxon>Planctomycetaceae</taxon>
        <taxon>Alienimonas</taxon>
    </lineage>
</organism>
<gene>
    <name evidence="1" type="ORF">CA12_36030</name>
</gene>
<protein>
    <submittedName>
        <fullName evidence="1">Uncharacterized protein</fullName>
    </submittedName>
</protein>
<accession>A0A517PDL7</accession>
<dbReference type="EMBL" id="CP036265">
    <property type="protein sequence ID" value="QDT17478.1"/>
    <property type="molecule type" value="Genomic_DNA"/>
</dbReference>
<keyword evidence="2" id="KW-1185">Reference proteome</keyword>
<proteinExistence type="predicted"/>
<dbReference type="OrthoDB" id="268932at2"/>
<dbReference type="KEGG" id="acaf:CA12_36030"/>
<name>A0A517PDL7_9PLAN</name>
<evidence type="ECO:0000313" key="1">
    <source>
        <dbReference type="EMBL" id="QDT17478.1"/>
    </source>
</evidence>
<dbReference type="AlphaFoldDB" id="A0A517PDL7"/>
<sequence length="179" mass="19119">MAKADETLTLGFLTAVDLPGGGHVGGLLMTDRLGRPLEFQCTTPVRPDRTQQILYGPTLVPYLLGEVIGGTLVKKAGVKPNLILCESAAMLSLRPHIDRAVARVEGDEKDAPPEGHNAGPSGGSALSVGCRTLHFHPSHGSDRDFVSSYRDRIPEHADLSEPFERVREALAETCKSVAA</sequence>
<evidence type="ECO:0000313" key="2">
    <source>
        <dbReference type="Proteomes" id="UP000318741"/>
    </source>
</evidence>
<dbReference type="RefSeq" id="WP_145360345.1">
    <property type="nucleotide sequence ID" value="NZ_CP036265.1"/>
</dbReference>